<keyword evidence="1" id="KW-0812">Transmembrane</keyword>
<feature type="transmembrane region" description="Helical" evidence="1">
    <location>
        <begin position="68"/>
        <end position="90"/>
    </location>
</feature>
<dbReference type="RefSeq" id="WP_309136095.1">
    <property type="nucleotide sequence ID" value="NZ_JABUHM010000004.1"/>
</dbReference>
<feature type="transmembrane region" description="Helical" evidence="1">
    <location>
        <begin position="127"/>
        <end position="154"/>
    </location>
</feature>
<proteinExistence type="predicted"/>
<evidence type="ECO:0000313" key="2">
    <source>
        <dbReference type="EMBL" id="TCN25173.1"/>
    </source>
</evidence>
<name>A0A4R2BFC3_9BACI</name>
<evidence type="ECO:0000256" key="1">
    <source>
        <dbReference type="SAM" id="Phobius"/>
    </source>
</evidence>
<feature type="transmembrane region" description="Helical" evidence="1">
    <location>
        <begin position="160"/>
        <end position="184"/>
    </location>
</feature>
<gene>
    <name evidence="2" type="ORF">EV146_106377</name>
</gene>
<reference evidence="2 3" key="1">
    <citation type="journal article" date="2015" name="Stand. Genomic Sci.">
        <title>Genomic Encyclopedia of Bacterial and Archaeal Type Strains, Phase III: the genomes of soil and plant-associated and newly described type strains.</title>
        <authorList>
            <person name="Whitman W.B."/>
            <person name="Woyke T."/>
            <person name="Klenk H.P."/>
            <person name="Zhou Y."/>
            <person name="Lilburn T.G."/>
            <person name="Beck B.J."/>
            <person name="De Vos P."/>
            <person name="Vandamme P."/>
            <person name="Eisen J.A."/>
            <person name="Garrity G."/>
            <person name="Hugenholtz P."/>
            <person name="Kyrpides N.C."/>
        </authorList>
    </citation>
    <scope>NUCLEOTIDE SEQUENCE [LARGE SCALE GENOMIC DNA]</scope>
    <source>
        <strain evidence="2 3">CV53</strain>
    </source>
</reference>
<keyword evidence="1" id="KW-0472">Membrane</keyword>
<feature type="transmembrane region" description="Helical" evidence="1">
    <location>
        <begin position="102"/>
        <end position="120"/>
    </location>
</feature>
<dbReference type="AlphaFoldDB" id="A0A4R2BFC3"/>
<sequence>MNKAQLEMIETIRKAEIKESHRWTEYWQDYSHFFTWQFWVVLAMFVLPLIITILFIDRKKAFHIGFYGYSVHVFFAYTDVIGTSNGLWIYPYKIMPYFPSNVTLDASLVPVSYMLLYQYILNNRKNYYLWMIGLSLGFAYILKPLMVGLGLFHFGEKENFFLLFLGYVTVGLIAKWLTDLFVFLQKSNILSLRRGEKASK</sequence>
<organism evidence="2 3">
    <name type="scientific">Mesobacillus foraminis</name>
    <dbReference type="NCBI Taxonomy" id="279826"/>
    <lineage>
        <taxon>Bacteria</taxon>
        <taxon>Bacillati</taxon>
        <taxon>Bacillota</taxon>
        <taxon>Bacilli</taxon>
        <taxon>Bacillales</taxon>
        <taxon>Bacillaceae</taxon>
        <taxon>Mesobacillus</taxon>
    </lineage>
</organism>
<keyword evidence="1" id="KW-1133">Transmembrane helix</keyword>
<keyword evidence="3" id="KW-1185">Reference proteome</keyword>
<dbReference type="NCBIfam" id="NF041644">
    <property type="entry name" value="CBO0543_fam"/>
    <property type="match status" value="1"/>
</dbReference>
<dbReference type="Proteomes" id="UP000295689">
    <property type="component" value="Unassembled WGS sequence"/>
</dbReference>
<feature type="transmembrane region" description="Helical" evidence="1">
    <location>
        <begin position="36"/>
        <end position="56"/>
    </location>
</feature>
<accession>A0A4R2BFC3</accession>
<protein>
    <submittedName>
        <fullName evidence="2">Uncharacterized protein</fullName>
    </submittedName>
</protein>
<comment type="caution">
    <text evidence="2">The sequence shown here is derived from an EMBL/GenBank/DDBJ whole genome shotgun (WGS) entry which is preliminary data.</text>
</comment>
<dbReference type="EMBL" id="SLVV01000006">
    <property type="protein sequence ID" value="TCN25173.1"/>
    <property type="molecule type" value="Genomic_DNA"/>
</dbReference>
<dbReference type="InterPro" id="IPR048147">
    <property type="entry name" value="CBO0543-like"/>
</dbReference>
<evidence type="ECO:0000313" key="3">
    <source>
        <dbReference type="Proteomes" id="UP000295689"/>
    </source>
</evidence>